<evidence type="ECO:0000256" key="5">
    <source>
        <dbReference type="ARBA" id="ARBA00022975"/>
    </source>
</evidence>
<reference evidence="13" key="1">
    <citation type="submission" date="2021-02" db="EMBL/GenBank/DDBJ databases">
        <title>Natronogracilivirga saccharolytica gen. nov. sp. nov. a new anaerobic, haloalkiliphilic carbohydrate-fermenting bacterium from soda lake and proposing of Cyclonatronumiaceae fam. nov. in the phylum Balneolaeota.</title>
        <authorList>
            <person name="Zhilina T.N."/>
            <person name="Sorokin D.Y."/>
            <person name="Zavarzina D.G."/>
            <person name="Toshchakov S.V."/>
            <person name="Kublanov I.V."/>
        </authorList>
    </citation>
    <scope>NUCLEOTIDE SEQUENCE</scope>
    <source>
        <strain evidence="13">Z-1702</strain>
    </source>
</reference>
<gene>
    <name evidence="13" type="ORF">NATSA_03665</name>
</gene>
<evidence type="ECO:0000256" key="1">
    <source>
        <dbReference type="ARBA" id="ARBA00001917"/>
    </source>
</evidence>
<accession>A0A8J7UW20</accession>
<evidence type="ECO:0000256" key="9">
    <source>
        <dbReference type="ARBA" id="ARBA00049578"/>
    </source>
</evidence>
<dbReference type="Pfam" id="PF01180">
    <property type="entry name" value="DHO_dh"/>
    <property type="match status" value="1"/>
</dbReference>
<dbReference type="PIRSF" id="PIRSF000164">
    <property type="entry name" value="DHO_oxidase"/>
    <property type="match status" value="1"/>
</dbReference>
<dbReference type="GO" id="GO:0005737">
    <property type="term" value="C:cytoplasm"/>
    <property type="evidence" value="ECO:0007669"/>
    <property type="project" value="InterPro"/>
</dbReference>
<dbReference type="InterPro" id="IPR013785">
    <property type="entry name" value="Aldolase_TIM"/>
</dbReference>
<dbReference type="GO" id="GO:0044205">
    <property type="term" value="P:'de novo' UMP biosynthetic process"/>
    <property type="evidence" value="ECO:0007669"/>
    <property type="project" value="UniProtKB-UniPathway"/>
</dbReference>
<comment type="function">
    <text evidence="9">Involved in pyrimidine base degradation. Catalyzes physiologically the reduction of uracil to 5,6-dihydrouracil (DHU) by using NADH as a specific cosubstrate. It also catalyzes the reverse reaction and the reduction of thymine to 5,6-dihydrothymine (DHT).</text>
</comment>
<comment type="catalytic activity">
    <reaction evidence="7">
        <text>5,6-dihydrothymine + NAD(+) = thymine + NADH + H(+)</text>
        <dbReference type="Rhea" id="RHEA:28791"/>
        <dbReference type="ChEBI" id="CHEBI:15378"/>
        <dbReference type="ChEBI" id="CHEBI:17821"/>
        <dbReference type="ChEBI" id="CHEBI:27468"/>
        <dbReference type="ChEBI" id="CHEBI:57540"/>
        <dbReference type="ChEBI" id="CHEBI:57945"/>
        <dbReference type="EC" id="1.3.1.1"/>
    </reaction>
</comment>
<keyword evidence="3" id="KW-0285">Flavoprotein</keyword>
<dbReference type="AlphaFoldDB" id="A0A8J7UW20"/>
<evidence type="ECO:0000313" key="14">
    <source>
        <dbReference type="Proteomes" id="UP000673975"/>
    </source>
</evidence>
<keyword evidence="6" id="KW-0560">Oxidoreductase</keyword>
<evidence type="ECO:0000256" key="11">
    <source>
        <dbReference type="ARBA" id="ARBA00049728"/>
    </source>
</evidence>
<comment type="subunit">
    <text evidence="10">Heterotetramer of 2 PreA and 2 PreT subunits.</text>
</comment>
<protein>
    <recommendedName>
        <fullName evidence="11">dihydrouracil dehydrogenase (NAD(+))</fullName>
        <ecNumber evidence="11">1.3.1.1</ecNumber>
    </recommendedName>
</protein>
<proteinExistence type="predicted"/>
<evidence type="ECO:0000259" key="12">
    <source>
        <dbReference type="Pfam" id="PF01180"/>
    </source>
</evidence>
<dbReference type="UniPathway" id="UPA00070"/>
<dbReference type="GO" id="GO:0006210">
    <property type="term" value="P:thymine catabolic process"/>
    <property type="evidence" value="ECO:0007669"/>
    <property type="project" value="TreeGrafter"/>
</dbReference>
<dbReference type="GO" id="GO:0004152">
    <property type="term" value="F:dihydroorotate dehydrogenase activity"/>
    <property type="evidence" value="ECO:0007669"/>
    <property type="project" value="InterPro"/>
</dbReference>
<comment type="pathway">
    <text evidence="2">Pyrimidine metabolism; UMP biosynthesis via de novo pathway.</text>
</comment>
<dbReference type="PANTHER" id="PTHR43073:SF2">
    <property type="entry name" value="DIHYDROPYRIMIDINE DEHYDROGENASE [NADP(+)]"/>
    <property type="match status" value="1"/>
</dbReference>
<name>A0A8J7UW20_9BACT</name>
<comment type="catalytic activity">
    <reaction evidence="8">
        <text>5,6-dihydrouracil + NAD(+) = uracil + NADH + H(+)</text>
        <dbReference type="Rhea" id="RHEA:20189"/>
        <dbReference type="ChEBI" id="CHEBI:15378"/>
        <dbReference type="ChEBI" id="CHEBI:15901"/>
        <dbReference type="ChEBI" id="CHEBI:17568"/>
        <dbReference type="ChEBI" id="CHEBI:57540"/>
        <dbReference type="ChEBI" id="CHEBI:57945"/>
        <dbReference type="EC" id="1.3.1.1"/>
    </reaction>
</comment>
<evidence type="ECO:0000256" key="7">
    <source>
        <dbReference type="ARBA" id="ARBA00047685"/>
    </source>
</evidence>
<organism evidence="13 14">
    <name type="scientific">Natronogracilivirga saccharolytica</name>
    <dbReference type="NCBI Taxonomy" id="2812953"/>
    <lineage>
        <taxon>Bacteria</taxon>
        <taxon>Pseudomonadati</taxon>
        <taxon>Balneolota</taxon>
        <taxon>Balneolia</taxon>
        <taxon>Balneolales</taxon>
        <taxon>Cyclonatronaceae</taxon>
        <taxon>Natronogracilivirga</taxon>
    </lineage>
</organism>
<evidence type="ECO:0000313" key="13">
    <source>
        <dbReference type="EMBL" id="MBP3191754.1"/>
    </source>
</evidence>
<dbReference type="SUPFAM" id="SSF51395">
    <property type="entry name" value="FMN-linked oxidoreductases"/>
    <property type="match status" value="1"/>
</dbReference>
<keyword evidence="4" id="KW-0288">FMN</keyword>
<comment type="cofactor">
    <cofactor evidence="1">
        <name>FMN</name>
        <dbReference type="ChEBI" id="CHEBI:58210"/>
    </cofactor>
</comment>
<dbReference type="InterPro" id="IPR012135">
    <property type="entry name" value="Dihydroorotate_DH_1_2"/>
</dbReference>
<dbReference type="EMBL" id="JAFIDN010000002">
    <property type="protein sequence ID" value="MBP3191754.1"/>
    <property type="molecule type" value="Genomic_DNA"/>
</dbReference>
<feature type="domain" description="Dihydroorotate dehydrogenase catalytic" evidence="12">
    <location>
        <begin position="89"/>
        <end position="286"/>
    </location>
</feature>
<evidence type="ECO:0000256" key="4">
    <source>
        <dbReference type="ARBA" id="ARBA00022643"/>
    </source>
</evidence>
<keyword evidence="5" id="KW-0665">Pyrimidine biosynthesis</keyword>
<evidence type="ECO:0000256" key="3">
    <source>
        <dbReference type="ARBA" id="ARBA00022630"/>
    </source>
</evidence>
<keyword evidence="14" id="KW-1185">Reference proteome</keyword>
<evidence type="ECO:0000256" key="8">
    <source>
        <dbReference type="ARBA" id="ARBA00048792"/>
    </source>
</evidence>
<dbReference type="NCBIfam" id="NF005741">
    <property type="entry name" value="PRK07565.1"/>
    <property type="match status" value="1"/>
</dbReference>
<evidence type="ECO:0000256" key="10">
    <source>
        <dbReference type="ARBA" id="ARBA00049714"/>
    </source>
</evidence>
<dbReference type="PANTHER" id="PTHR43073">
    <property type="entry name" value="DIHYDROPYRIMIDINE DEHYDROGENASE [NADP(+)]"/>
    <property type="match status" value="1"/>
</dbReference>
<comment type="caution">
    <text evidence="13">The sequence shown here is derived from an EMBL/GenBank/DDBJ whole genome shotgun (WGS) entry which is preliminary data.</text>
</comment>
<sequence length="327" mass="37064">MKLSTRYLGLELRNPLVMSASPLSSNMENLRACDEHGIGAVVFQSLFEEQIQNEMDMMLDKDDMYFWYPEAAELVKEITGDQMIRPYLKRIETAKKEVSMPVIASINCHSAGSWTAFAKQIEDAGADALELNIATHLPYEDEMDDRTIEQIQSDIVRAVKKQTSIPVAVKMGPYYTNIIRAARKLTDAGADGLVLFNRFYQPDIDIEKIALGSDNYMSAPEEMLQSLRWIGILSPQLTCDFAASTGIHSYEQVIKQLLAGATVTQICTTLYKRGFDYIPWILEDLRGWMKEKGYASVDEFRGIIADDRLSSPKFEQIQFIRKNTVLD</sequence>
<dbReference type="EC" id="1.3.1.1" evidence="11"/>
<evidence type="ECO:0000256" key="2">
    <source>
        <dbReference type="ARBA" id="ARBA00004725"/>
    </source>
</evidence>
<dbReference type="InterPro" id="IPR005720">
    <property type="entry name" value="Dihydroorotate_DH_cat"/>
</dbReference>
<dbReference type="GO" id="GO:0006212">
    <property type="term" value="P:uracil catabolic process"/>
    <property type="evidence" value="ECO:0007669"/>
    <property type="project" value="TreeGrafter"/>
</dbReference>
<dbReference type="Gene3D" id="3.20.20.70">
    <property type="entry name" value="Aldolase class I"/>
    <property type="match status" value="1"/>
</dbReference>
<dbReference type="RefSeq" id="WP_210510495.1">
    <property type="nucleotide sequence ID" value="NZ_JAFIDN010000002.1"/>
</dbReference>
<dbReference type="GO" id="GO:0004159">
    <property type="term" value="F:dihydropyrimidine dehydrogenase (NAD+) activity"/>
    <property type="evidence" value="ECO:0007669"/>
    <property type="project" value="UniProtKB-EC"/>
</dbReference>
<dbReference type="Proteomes" id="UP000673975">
    <property type="component" value="Unassembled WGS sequence"/>
</dbReference>
<evidence type="ECO:0000256" key="6">
    <source>
        <dbReference type="ARBA" id="ARBA00023002"/>
    </source>
</evidence>
<dbReference type="GO" id="GO:0002058">
    <property type="term" value="F:uracil binding"/>
    <property type="evidence" value="ECO:0007669"/>
    <property type="project" value="TreeGrafter"/>
</dbReference>
<dbReference type="GO" id="GO:0050661">
    <property type="term" value="F:NADP binding"/>
    <property type="evidence" value="ECO:0007669"/>
    <property type="project" value="TreeGrafter"/>
</dbReference>